<feature type="domain" description="F-box" evidence="2">
    <location>
        <begin position="24"/>
        <end position="70"/>
    </location>
</feature>
<dbReference type="Pfam" id="PF12937">
    <property type="entry name" value="F-box-like"/>
    <property type="match status" value="1"/>
</dbReference>
<proteinExistence type="predicted"/>
<dbReference type="Gene3D" id="1.20.1280.50">
    <property type="match status" value="1"/>
</dbReference>
<dbReference type="PANTHER" id="PTHR12874:SF9">
    <property type="entry name" value="F-BOX ONLY PROTEIN 48"/>
    <property type="match status" value="1"/>
</dbReference>
<dbReference type="SMART" id="SM00256">
    <property type="entry name" value="FBOX"/>
    <property type="match status" value="1"/>
</dbReference>
<evidence type="ECO:0000256" key="1">
    <source>
        <dbReference type="SAM" id="MobiDB-lite"/>
    </source>
</evidence>
<name>A0A9P4IAV3_9PEZI</name>
<reference evidence="3" key="1">
    <citation type="journal article" date="2020" name="Stud. Mycol.">
        <title>101 Dothideomycetes genomes: a test case for predicting lifestyles and emergence of pathogens.</title>
        <authorList>
            <person name="Haridas S."/>
            <person name="Albert R."/>
            <person name="Binder M."/>
            <person name="Bloem J."/>
            <person name="Labutti K."/>
            <person name="Salamov A."/>
            <person name="Andreopoulos B."/>
            <person name="Baker S."/>
            <person name="Barry K."/>
            <person name="Bills G."/>
            <person name="Bluhm B."/>
            <person name="Cannon C."/>
            <person name="Castanera R."/>
            <person name="Culley D."/>
            <person name="Daum C."/>
            <person name="Ezra D."/>
            <person name="Gonzalez J."/>
            <person name="Henrissat B."/>
            <person name="Kuo A."/>
            <person name="Liang C."/>
            <person name="Lipzen A."/>
            <person name="Lutzoni F."/>
            <person name="Magnuson J."/>
            <person name="Mondo S."/>
            <person name="Nolan M."/>
            <person name="Ohm R."/>
            <person name="Pangilinan J."/>
            <person name="Park H.-J."/>
            <person name="Ramirez L."/>
            <person name="Alfaro M."/>
            <person name="Sun H."/>
            <person name="Tritt A."/>
            <person name="Yoshinaga Y."/>
            <person name="Zwiers L.-H."/>
            <person name="Turgeon B."/>
            <person name="Goodwin S."/>
            <person name="Spatafora J."/>
            <person name="Crous P."/>
            <person name="Grigoriev I."/>
        </authorList>
    </citation>
    <scope>NUCLEOTIDE SEQUENCE</scope>
    <source>
        <strain evidence="3">CBS 133067</strain>
    </source>
</reference>
<accession>A0A9P4IAV3</accession>
<dbReference type="InterPro" id="IPR036047">
    <property type="entry name" value="F-box-like_dom_sf"/>
</dbReference>
<dbReference type="GO" id="GO:0005737">
    <property type="term" value="C:cytoplasm"/>
    <property type="evidence" value="ECO:0007669"/>
    <property type="project" value="TreeGrafter"/>
</dbReference>
<dbReference type="SUPFAM" id="SSF50978">
    <property type="entry name" value="WD40 repeat-like"/>
    <property type="match status" value="1"/>
</dbReference>
<dbReference type="OrthoDB" id="3219396at2759"/>
<protein>
    <recommendedName>
        <fullName evidence="2">F-box domain-containing protein</fullName>
    </recommendedName>
</protein>
<comment type="caution">
    <text evidence="3">The sequence shown here is derived from an EMBL/GenBank/DDBJ whole genome shotgun (WGS) entry which is preliminary data.</text>
</comment>
<organism evidence="3 4">
    <name type="scientific">Rhizodiscina lignyota</name>
    <dbReference type="NCBI Taxonomy" id="1504668"/>
    <lineage>
        <taxon>Eukaryota</taxon>
        <taxon>Fungi</taxon>
        <taxon>Dikarya</taxon>
        <taxon>Ascomycota</taxon>
        <taxon>Pezizomycotina</taxon>
        <taxon>Dothideomycetes</taxon>
        <taxon>Pleosporomycetidae</taxon>
        <taxon>Aulographales</taxon>
        <taxon>Rhizodiscinaceae</taxon>
        <taxon>Rhizodiscina</taxon>
    </lineage>
</organism>
<evidence type="ECO:0000313" key="4">
    <source>
        <dbReference type="Proteomes" id="UP000799772"/>
    </source>
</evidence>
<dbReference type="Pfam" id="PF25499">
    <property type="entry name" value="Beta-prop_pof12"/>
    <property type="match status" value="1"/>
</dbReference>
<evidence type="ECO:0000313" key="3">
    <source>
        <dbReference type="EMBL" id="KAF2097319.1"/>
    </source>
</evidence>
<gene>
    <name evidence="3" type="ORF">NA57DRAFT_41725</name>
</gene>
<sequence>MAVKRQLEDLGDVAPRKRPRQSNRDHIGDLSDELWLRIFSHLSVSTLCTCERVSRRFSAIAGDSQIWKEHYYNRFVRPRAARLPGVKDAQSNGHLYFSSKLSKWLDEDSLVKRGRETNWRKQYKLRHNWTRGNCDISEIHVAEQPPIPPLLVRLQDGVLFTVDSIGGLRAWSAKKERRLLTAIPLNCRNSSPPTSLTVDAQGENGDQRVVVGFQDGHFSIYDLDRSNDAPTFRHSYSHAPSTNGMLTAVAYASPYLLTMTAGQLLSLYVFEQPSKDSTAEIRSPPRLLYSLKSHTVHPPLSLSVRPSSTTILASIAYALPTYFSGWSVGVQELKLSLSGELIDSRLATSSNESRRTLASSLPASLSPTRPGSPSVGSQSDSGPEADTSRTQPTSLSYNHPYLLLSHPDNTLTLFLVTSTSTSLSISPGSRLWGHTSSVSGAYVGGRGKAVSVSSHGDELRIWELEGGLNSLSMRKRLSAGQLSVRVQSSQKSSELQEQNLDVLSDAIAQRGSGLGLAMASRVDELSITRGWVGFDEENVVVLREKSNGGQALVVYDFT</sequence>
<dbReference type="AlphaFoldDB" id="A0A9P4IAV3"/>
<dbReference type="PROSITE" id="PS50181">
    <property type="entry name" value="FBOX"/>
    <property type="match status" value="1"/>
</dbReference>
<feature type="region of interest" description="Disordered" evidence="1">
    <location>
        <begin position="353"/>
        <end position="394"/>
    </location>
</feature>
<dbReference type="PANTHER" id="PTHR12874">
    <property type="entry name" value="F-BOX ONLY PROTEIN 48-RELATED"/>
    <property type="match status" value="1"/>
</dbReference>
<feature type="region of interest" description="Disordered" evidence="1">
    <location>
        <begin position="1"/>
        <end position="25"/>
    </location>
</feature>
<keyword evidence="4" id="KW-1185">Reference proteome</keyword>
<dbReference type="GO" id="GO:0031146">
    <property type="term" value="P:SCF-dependent proteasomal ubiquitin-dependent protein catabolic process"/>
    <property type="evidence" value="ECO:0007669"/>
    <property type="project" value="TreeGrafter"/>
</dbReference>
<dbReference type="InterPro" id="IPR015943">
    <property type="entry name" value="WD40/YVTN_repeat-like_dom_sf"/>
</dbReference>
<dbReference type="InterPro" id="IPR001810">
    <property type="entry name" value="F-box_dom"/>
</dbReference>
<dbReference type="EMBL" id="ML978128">
    <property type="protein sequence ID" value="KAF2097319.1"/>
    <property type="molecule type" value="Genomic_DNA"/>
</dbReference>
<dbReference type="GO" id="GO:0019005">
    <property type="term" value="C:SCF ubiquitin ligase complex"/>
    <property type="evidence" value="ECO:0007669"/>
    <property type="project" value="TreeGrafter"/>
</dbReference>
<evidence type="ECO:0000259" key="2">
    <source>
        <dbReference type="PROSITE" id="PS50181"/>
    </source>
</evidence>
<dbReference type="SUPFAM" id="SSF81383">
    <property type="entry name" value="F-box domain"/>
    <property type="match status" value="1"/>
</dbReference>
<feature type="compositionally biased region" description="Low complexity" evidence="1">
    <location>
        <begin position="356"/>
        <end position="369"/>
    </location>
</feature>
<dbReference type="Proteomes" id="UP000799772">
    <property type="component" value="Unassembled WGS sequence"/>
</dbReference>
<dbReference type="InterPro" id="IPR036322">
    <property type="entry name" value="WD40_repeat_dom_sf"/>
</dbReference>
<dbReference type="Gene3D" id="2.130.10.10">
    <property type="entry name" value="YVTN repeat-like/Quinoprotein amine dehydrogenase"/>
    <property type="match status" value="1"/>
</dbReference>